<accession>A0A9W4TYZ3</accession>
<evidence type="ECO:0000313" key="2">
    <source>
        <dbReference type="EMBL" id="CAI5758907.1"/>
    </source>
</evidence>
<comment type="caution">
    <text evidence="2">The sequence shown here is derived from an EMBL/GenBank/DDBJ whole genome shotgun (WGS) entry which is preliminary data.</text>
</comment>
<dbReference type="InterPro" id="IPR013175">
    <property type="entry name" value="INO80_su_Ies4"/>
</dbReference>
<feature type="region of interest" description="Disordered" evidence="1">
    <location>
        <begin position="35"/>
        <end position="73"/>
    </location>
</feature>
<dbReference type="GO" id="GO:0006338">
    <property type="term" value="P:chromatin remodeling"/>
    <property type="evidence" value="ECO:0007669"/>
    <property type="project" value="InterPro"/>
</dbReference>
<dbReference type="Pfam" id="PF08193">
    <property type="entry name" value="INO80_Ies4"/>
    <property type="match status" value="1"/>
</dbReference>
<dbReference type="Proteomes" id="UP001152885">
    <property type="component" value="Unassembled WGS sequence"/>
</dbReference>
<gene>
    <name evidence="2" type="ORF">CANVERA_P3417</name>
</gene>
<reference evidence="2" key="1">
    <citation type="submission" date="2022-12" db="EMBL/GenBank/DDBJ databases">
        <authorList>
            <person name="Brejova B."/>
        </authorList>
    </citation>
    <scope>NUCLEOTIDE SEQUENCE</scope>
</reference>
<dbReference type="PANTHER" id="PTHR28061">
    <property type="entry name" value="INO EIGHTY SUBUNIT 4"/>
    <property type="match status" value="1"/>
</dbReference>
<sequence length="169" mass="19137">MAPAKRHWVKLKVPKSFLSKLPNFPTPILKSRLKKIAQEDRKSGIQSVSNSNKSSPAPDGGNTQQQQQSTMSQYKINVGLKDMSTAGLTMNSIAQGTYALDKSGKPTRKWVKKPREFKTFTGFKVKYTVYQTKDKLTKKENKDEKKVKKEDKSKKETTVTQTQIKVEAQ</sequence>
<organism evidence="2 3">
    <name type="scientific">Candida verbasci</name>
    <dbReference type="NCBI Taxonomy" id="1227364"/>
    <lineage>
        <taxon>Eukaryota</taxon>
        <taxon>Fungi</taxon>
        <taxon>Dikarya</taxon>
        <taxon>Ascomycota</taxon>
        <taxon>Saccharomycotina</taxon>
        <taxon>Pichiomycetes</taxon>
        <taxon>Debaryomycetaceae</taxon>
        <taxon>Candida/Lodderomyces clade</taxon>
        <taxon>Candida</taxon>
    </lineage>
</organism>
<dbReference type="EMBL" id="CANTUO010000003">
    <property type="protein sequence ID" value="CAI5758907.1"/>
    <property type="molecule type" value="Genomic_DNA"/>
</dbReference>
<protein>
    <submittedName>
        <fullName evidence="2">Uncharacterized protein</fullName>
    </submittedName>
</protein>
<evidence type="ECO:0000256" key="1">
    <source>
        <dbReference type="SAM" id="MobiDB-lite"/>
    </source>
</evidence>
<feature type="compositionally biased region" description="Low complexity" evidence="1">
    <location>
        <begin position="63"/>
        <end position="73"/>
    </location>
</feature>
<keyword evidence="3" id="KW-1185">Reference proteome</keyword>
<dbReference type="AlphaFoldDB" id="A0A9W4TYZ3"/>
<feature type="compositionally biased region" description="Polar residues" evidence="1">
    <location>
        <begin position="44"/>
        <end position="55"/>
    </location>
</feature>
<feature type="compositionally biased region" description="Basic and acidic residues" evidence="1">
    <location>
        <begin position="137"/>
        <end position="157"/>
    </location>
</feature>
<feature type="region of interest" description="Disordered" evidence="1">
    <location>
        <begin position="137"/>
        <end position="169"/>
    </location>
</feature>
<name>A0A9W4TYZ3_9ASCO</name>
<dbReference type="OrthoDB" id="4093188at2759"/>
<dbReference type="PANTHER" id="PTHR28061:SF1">
    <property type="entry name" value="INO80 COMPLEX SUBUNIT 4"/>
    <property type="match status" value="1"/>
</dbReference>
<evidence type="ECO:0000313" key="3">
    <source>
        <dbReference type="Proteomes" id="UP001152885"/>
    </source>
</evidence>
<proteinExistence type="predicted"/>
<dbReference type="GO" id="GO:0031011">
    <property type="term" value="C:Ino80 complex"/>
    <property type="evidence" value="ECO:0007669"/>
    <property type="project" value="InterPro"/>
</dbReference>
<feature type="compositionally biased region" description="Polar residues" evidence="1">
    <location>
        <begin position="159"/>
        <end position="169"/>
    </location>
</feature>